<dbReference type="Pfam" id="PF02515">
    <property type="entry name" value="CoA_transf_3"/>
    <property type="match status" value="1"/>
</dbReference>
<gene>
    <name evidence="2" type="ORF">ACFSAU_08010</name>
</gene>
<proteinExistence type="predicted"/>
<comment type="caution">
    <text evidence="2">The sequence shown here is derived from an EMBL/GenBank/DDBJ whole genome shotgun (WGS) entry which is preliminary data.</text>
</comment>
<organism evidence="2 3">
    <name type="scientific">Halolamina litorea</name>
    <dbReference type="NCBI Taxonomy" id="1515593"/>
    <lineage>
        <taxon>Archaea</taxon>
        <taxon>Methanobacteriati</taxon>
        <taxon>Methanobacteriota</taxon>
        <taxon>Stenosarchaea group</taxon>
        <taxon>Halobacteria</taxon>
        <taxon>Halobacteriales</taxon>
        <taxon>Haloferacaceae</taxon>
    </lineage>
</organism>
<accession>A0ABD6BS43</accession>
<sequence length="405" mass="44049">MTDDSTGPLDGVTVLDASRVLAGPFCGMQLGDLGADVIKVERPDGGDQTRGWTPPSFGEGAGSYYASINRNKRSITLNLASEAGRGAFRDLAAEADVVLENFRVGKAAEWGLDYESLREENPGLVYCSITGYGQTGPKAERPAYDLMMQAEAGMMSITGEEGRPPVRVGVAVADLAAGMYAAQSVLAALFQREFADDGEEKTGDRIDVALFDALLAWLSYMATDGFASGEAPGRMGSRHPNIAPYQAFETADGYVVVACASEAIWYRLCEALDRPELFEDPRFETNEKRVENREELEATLTDAFADSTVDEVVELLRENDVPVGRIRDVLEAFDDPQAEARGMYQRVPHPTAGEVQLPGSPMRFSEYAADARRHPPLLGEHTEEVLAETGYSEDRIAELRENGVL</sequence>
<dbReference type="InterPro" id="IPR023606">
    <property type="entry name" value="CoA-Trfase_III_dom_1_sf"/>
</dbReference>
<dbReference type="AlphaFoldDB" id="A0ABD6BS43"/>
<dbReference type="PANTHER" id="PTHR48207:SF3">
    <property type="entry name" value="SUCCINATE--HYDROXYMETHYLGLUTARATE COA-TRANSFERASE"/>
    <property type="match status" value="1"/>
</dbReference>
<dbReference type="InterPro" id="IPR003673">
    <property type="entry name" value="CoA-Trfase_fam_III"/>
</dbReference>
<evidence type="ECO:0000313" key="2">
    <source>
        <dbReference type="EMBL" id="MFD1567435.1"/>
    </source>
</evidence>
<reference evidence="2 3" key="1">
    <citation type="journal article" date="2019" name="Int. J. Syst. Evol. Microbiol.">
        <title>The Global Catalogue of Microorganisms (GCM) 10K type strain sequencing project: providing services to taxonomists for standard genome sequencing and annotation.</title>
        <authorList>
            <consortium name="The Broad Institute Genomics Platform"/>
            <consortium name="The Broad Institute Genome Sequencing Center for Infectious Disease"/>
            <person name="Wu L."/>
            <person name="Ma J."/>
        </authorList>
    </citation>
    <scope>NUCLEOTIDE SEQUENCE [LARGE SCALE GENOMIC DNA]</scope>
    <source>
        <strain evidence="2 3">CGMCC 1.12859</strain>
    </source>
</reference>
<dbReference type="RefSeq" id="WP_267646405.1">
    <property type="nucleotide sequence ID" value="NZ_JANHGR010000001.1"/>
</dbReference>
<name>A0ABD6BS43_9EURY</name>
<evidence type="ECO:0000313" key="3">
    <source>
        <dbReference type="Proteomes" id="UP001597139"/>
    </source>
</evidence>
<dbReference type="InterPro" id="IPR044855">
    <property type="entry name" value="CoA-Trfase_III_dom3_sf"/>
</dbReference>
<dbReference type="InterPro" id="IPR050483">
    <property type="entry name" value="CoA-transferase_III_domain"/>
</dbReference>
<keyword evidence="1 2" id="KW-0808">Transferase</keyword>
<dbReference type="Proteomes" id="UP001597139">
    <property type="component" value="Unassembled WGS sequence"/>
</dbReference>
<dbReference type="Gene3D" id="3.40.50.10540">
    <property type="entry name" value="Crotonobetainyl-coa:carnitine coa-transferase, domain 1"/>
    <property type="match status" value="1"/>
</dbReference>
<dbReference type="Gene3D" id="3.30.1540.10">
    <property type="entry name" value="formyl-coa transferase, domain 3"/>
    <property type="match status" value="1"/>
</dbReference>
<protein>
    <submittedName>
        <fullName evidence="2">CaiB/BaiF CoA transferase family protein</fullName>
    </submittedName>
</protein>
<dbReference type="PANTHER" id="PTHR48207">
    <property type="entry name" value="SUCCINATE--HYDROXYMETHYLGLUTARATE COA-TRANSFERASE"/>
    <property type="match status" value="1"/>
</dbReference>
<dbReference type="GO" id="GO:0016740">
    <property type="term" value="F:transferase activity"/>
    <property type="evidence" value="ECO:0007669"/>
    <property type="project" value="UniProtKB-KW"/>
</dbReference>
<dbReference type="EMBL" id="JBHUCZ010000003">
    <property type="protein sequence ID" value="MFD1567435.1"/>
    <property type="molecule type" value="Genomic_DNA"/>
</dbReference>
<dbReference type="SUPFAM" id="SSF89796">
    <property type="entry name" value="CoA-transferase family III (CaiB/BaiF)"/>
    <property type="match status" value="1"/>
</dbReference>
<evidence type="ECO:0000256" key="1">
    <source>
        <dbReference type="ARBA" id="ARBA00022679"/>
    </source>
</evidence>
<keyword evidence="3" id="KW-1185">Reference proteome</keyword>